<keyword evidence="3" id="KW-1185">Reference proteome</keyword>
<feature type="region of interest" description="Disordered" evidence="1">
    <location>
        <begin position="1"/>
        <end position="24"/>
    </location>
</feature>
<name>A0A4Z0C3Y0_9BURK</name>
<accession>A0A4Z0C3Y0</accession>
<organism evidence="2 3">
    <name type="scientific">Ramlibacter henchirensis</name>
    <dbReference type="NCBI Taxonomy" id="204072"/>
    <lineage>
        <taxon>Bacteria</taxon>
        <taxon>Pseudomonadati</taxon>
        <taxon>Pseudomonadota</taxon>
        <taxon>Betaproteobacteria</taxon>
        <taxon>Burkholderiales</taxon>
        <taxon>Comamonadaceae</taxon>
        <taxon>Ramlibacter</taxon>
    </lineage>
</organism>
<dbReference type="RefSeq" id="WP_135262320.1">
    <property type="nucleotide sequence ID" value="NZ_SMLM01000001.1"/>
</dbReference>
<proteinExistence type="predicted"/>
<sequence length="109" mass="11748">MALTSQSIAGTVRRKARRAQENVKAAEGELIAANEELKEAMPRRDVEAIAHAAERTLVAEEEVRQAAHELEVVDELLDDGSAGPPAPSGTEGASGEGVRSLLPRLRRRR</sequence>
<feature type="region of interest" description="Disordered" evidence="1">
    <location>
        <begin position="77"/>
        <end position="109"/>
    </location>
</feature>
<dbReference type="EMBL" id="SMLM01000001">
    <property type="protein sequence ID" value="TFZ06233.1"/>
    <property type="molecule type" value="Genomic_DNA"/>
</dbReference>
<protein>
    <recommendedName>
        <fullName evidence="4">PspA/IM30 family protein</fullName>
    </recommendedName>
</protein>
<gene>
    <name evidence="2" type="ORF">EZ313_06200</name>
</gene>
<comment type="caution">
    <text evidence="2">The sequence shown here is derived from an EMBL/GenBank/DDBJ whole genome shotgun (WGS) entry which is preliminary data.</text>
</comment>
<dbReference type="OrthoDB" id="9902449at2"/>
<dbReference type="Proteomes" id="UP000298180">
    <property type="component" value="Unassembled WGS sequence"/>
</dbReference>
<evidence type="ECO:0008006" key="4">
    <source>
        <dbReference type="Google" id="ProtNLM"/>
    </source>
</evidence>
<dbReference type="AlphaFoldDB" id="A0A4Z0C3Y0"/>
<evidence type="ECO:0000313" key="2">
    <source>
        <dbReference type="EMBL" id="TFZ06233.1"/>
    </source>
</evidence>
<evidence type="ECO:0000256" key="1">
    <source>
        <dbReference type="SAM" id="MobiDB-lite"/>
    </source>
</evidence>
<evidence type="ECO:0000313" key="3">
    <source>
        <dbReference type="Proteomes" id="UP000298180"/>
    </source>
</evidence>
<reference evidence="2 3" key="1">
    <citation type="submission" date="2019-03" db="EMBL/GenBank/DDBJ databases">
        <title>Ramlibacter henchirensis DSM 14656, whole genome shotgun sequence.</title>
        <authorList>
            <person name="Zhang X."/>
            <person name="Feng G."/>
            <person name="Zhu H."/>
        </authorList>
    </citation>
    <scope>NUCLEOTIDE SEQUENCE [LARGE SCALE GENOMIC DNA]</scope>
    <source>
        <strain evidence="2 3">DSM 14656</strain>
    </source>
</reference>